<organism evidence="1 2">
    <name type="scientific">Dentiscutata heterogama</name>
    <dbReference type="NCBI Taxonomy" id="1316150"/>
    <lineage>
        <taxon>Eukaryota</taxon>
        <taxon>Fungi</taxon>
        <taxon>Fungi incertae sedis</taxon>
        <taxon>Mucoromycota</taxon>
        <taxon>Glomeromycotina</taxon>
        <taxon>Glomeromycetes</taxon>
        <taxon>Diversisporales</taxon>
        <taxon>Gigasporaceae</taxon>
        <taxon>Dentiscutata</taxon>
    </lineage>
</organism>
<protein>
    <submittedName>
        <fullName evidence="1">7647_t:CDS:1</fullName>
    </submittedName>
</protein>
<dbReference type="EMBL" id="CAJVPU010007611">
    <property type="protein sequence ID" value="CAG8574719.1"/>
    <property type="molecule type" value="Genomic_DNA"/>
</dbReference>
<reference evidence="1" key="1">
    <citation type="submission" date="2021-06" db="EMBL/GenBank/DDBJ databases">
        <authorList>
            <person name="Kallberg Y."/>
            <person name="Tangrot J."/>
            <person name="Rosling A."/>
        </authorList>
    </citation>
    <scope>NUCLEOTIDE SEQUENCE</scope>
    <source>
        <strain evidence="1">IL203A</strain>
    </source>
</reference>
<sequence length="166" mass="19476">MPENYIMLVNLVMIQLNLQMLMINIAYYNILNGLSRVQDEEALSKSKYIYVLILYHDHGSLKKDLAKSKKLFIEILNGKYYKSESELGLAFNYLNEKNYNEFRKYIIQAMSDNGNFVAKYNLRKAYYLDKYGFNKDKSKELELIKIAAKANNKNAKQFCSDNGIKY</sequence>
<comment type="caution">
    <text evidence="1">The sequence shown here is derived from an EMBL/GenBank/DDBJ whole genome shotgun (WGS) entry which is preliminary data.</text>
</comment>
<dbReference type="Proteomes" id="UP000789702">
    <property type="component" value="Unassembled WGS sequence"/>
</dbReference>
<name>A0ACA9M7I3_9GLOM</name>
<proteinExistence type="predicted"/>
<evidence type="ECO:0000313" key="2">
    <source>
        <dbReference type="Proteomes" id="UP000789702"/>
    </source>
</evidence>
<accession>A0ACA9M7I3</accession>
<keyword evidence="2" id="KW-1185">Reference proteome</keyword>
<evidence type="ECO:0000313" key="1">
    <source>
        <dbReference type="EMBL" id="CAG8574719.1"/>
    </source>
</evidence>
<gene>
    <name evidence="1" type="ORF">DHETER_LOCUS6216</name>
</gene>